<dbReference type="InterPro" id="IPR013922">
    <property type="entry name" value="Cyclin_PHO80-like"/>
</dbReference>
<reference evidence="3" key="1">
    <citation type="submission" date="2022-11" db="EMBL/GenBank/DDBJ databases">
        <authorList>
            <person name="Morgan W.R."/>
            <person name="Tartar A."/>
        </authorList>
    </citation>
    <scope>NUCLEOTIDE SEQUENCE</scope>
    <source>
        <strain evidence="3">ARSEF 373</strain>
    </source>
</reference>
<dbReference type="Gene3D" id="1.10.472.10">
    <property type="entry name" value="Cyclin-like"/>
    <property type="match status" value="1"/>
</dbReference>
<feature type="region of interest" description="Disordered" evidence="1">
    <location>
        <begin position="1"/>
        <end position="26"/>
    </location>
</feature>
<dbReference type="Pfam" id="PF08613">
    <property type="entry name" value="Cyclin"/>
    <property type="match status" value="1"/>
</dbReference>
<feature type="compositionally biased region" description="Low complexity" evidence="1">
    <location>
        <begin position="77"/>
        <end position="108"/>
    </location>
</feature>
<feature type="region of interest" description="Disordered" evidence="1">
    <location>
        <begin position="204"/>
        <end position="233"/>
    </location>
</feature>
<dbReference type="PANTHER" id="PTHR14248">
    <property type="entry name" value="CYCLIN Y, ISOFORM A"/>
    <property type="match status" value="1"/>
</dbReference>
<protein>
    <recommendedName>
        <fullName evidence="2">WW domain-containing protein</fullName>
    </recommendedName>
</protein>
<sequence length="626" mass="69140">MRMPVPMQVPMLSSSIPPKHPATTTPPHHELAIARAQAYAQAQARLRAANRANQQFLAAKDHHGSTTSPVTTAVAAVAAARRSQKARSASSSRHASPQKAQAASAHAANTGRSSSVSPVKQQRQPRPGKQQQQQQQQHVEWRVAIDPRSKRPYYYHPVTRETTWKKPQELIDRERHEKAQFFSAMESNIRAKLRTGNWLHASENDEDADEADSNQCSRASTCSSSSGGASETEEIVDDVALERALPRPNAPFQHVSKSLPSTPQRSDDLVAAAAKPPLLFRTLSSYETPVVQSKKGRLVSIPSPIQERVRLASLTPSDEGEDDSTSLTTQQQPLLKSQENLLQQPLRRRSNSTSTIFVRMGTMNAPDQDCTIQCVTTVLRAHLIEAQAAPIAIDSKFDVFINKRDQRAGQSGVVPSLKEISSFMKHVFSRAQMESECIIMSLVYVERLLKATSGSLQLTPANWRSILFCSMVMASKVWDDLSMCNADFSKIWPELSLKEINELELAYLSAVEYNVRVSAVSYAKYYFHLRSMCASMGTLKAFDATAPLNLDGARKMQVLSEEYQERSKLMPVPRRRSVTITSAAMENKASSAAKSASIEQLVQMQVRGAGGSSLAGMHRLSKPTKH</sequence>
<dbReference type="CDD" id="cd20540">
    <property type="entry name" value="CYCLIN_CCNY_like"/>
    <property type="match status" value="1"/>
</dbReference>
<feature type="compositionally biased region" description="Polar residues" evidence="1">
    <location>
        <begin position="325"/>
        <end position="343"/>
    </location>
</feature>
<dbReference type="PROSITE" id="PS50020">
    <property type="entry name" value="WW_DOMAIN_2"/>
    <property type="match status" value="1"/>
</dbReference>
<dbReference type="SUPFAM" id="SSF47954">
    <property type="entry name" value="Cyclin-like"/>
    <property type="match status" value="1"/>
</dbReference>
<dbReference type="PROSITE" id="PS01159">
    <property type="entry name" value="WW_DOMAIN_1"/>
    <property type="match status" value="1"/>
</dbReference>
<dbReference type="SMART" id="SM00456">
    <property type="entry name" value="WW"/>
    <property type="match status" value="1"/>
</dbReference>
<feature type="domain" description="WW" evidence="2">
    <location>
        <begin position="141"/>
        <end position="169"/>
    </location>
</feature>
<dbReference type="Gene3D" id="2.20.70.10">
    <property type="match status" value="1"/>
</dbReference>
<keyword evidence="4" id="KW-1185">Reference proteome</keyword>
<dbReference type="InterPro" id="IPR036020">
    <property type="entry name" value="WW_dom_sf"/>
</dbReference>
<feature type="region of interest" description="Disordered" evidence="1">
    <location>
        <begin position="77"/>
        <end position="145"/>
    </location>
</feature>
<dbReference type="CDD" id="cd00201">
    <property type="entry name" value="WW"/>
    <property type="match status" value="1"/>
</dbReference>
<evidence type="ECO:0000259" key="2">
    <source>
        <dbReference type="PROSITE" id="PS50020"/>
    </source>
</evidence>
<dbReference type="GO" id="GO:0019901">
    <property type="term" value="F:protein kinase binding"/>
    <property type="evidence" value="ECO:0007669"/>
    <property type="project" value="InterPro"/>
</dbReference>
<feature type="region of interest" description="Disordered" evidence="1">
    <location>
        <begin position="313"/>
        <end position="349"/>
    </location>
</feature>
<comment type="caution">
    <text evidence="3">The sequence shown here is derived from an EMBL/GenBank/DDBJ whole genome shotgun (WGS) entry which is preliminary data.</text>
</comment>
<evidence type="ECO:0000256" key="1">
    <source>
        <dbReference type="SAM" id="MobiDB-lite"/>
    </source>
</evidence>
<dbReference type="Pfam" id="PF00397">
    <property type="entry name" value="WW"/>
    <property type="match status" value="1"/>
</dbReference>
<accession>A0AAV2Z2M8</accession>
<feature type="compositionally biased region" description="Low complexity" evidence="1">
    <location>
        <begin position="120"/>
        <end position="137"/>
    </location>
</feature>
<gene>
    <name evidence="3" type="ORF">N0F65_001440</name>
</gene>
<name>A0AAV2Z2M8_9STRA</name>
<feature type="compositionally biased region" description="Low complexity" evidence="1">
    <location>
        <begin position="213"/>
        <end position="230"/>
    </location>
</feature>
<dbReference type="Proteomes" id="UP001146120">
    <property type="component" value="Unassembled WGS sequence"/>
</dbReference>
<evidence type="ECO:0000313" key="3">
    <source>
        <dbReference type="EMBL" id="DAZ99612.1"/>
    </source>
</evidence>
<dbReference type="EMBL" id="DAKRPA010000080">
    <property type="protein sequence ID" value="DAZ99612.1"/>
    <property type="molecule type" value="Genomic_DNA"/>
</dbReference>
<feature type="compositionally biased region" description="Polar residues" evidence="1">
    <location>
        <begin position="110"/>
        <end position="119"/>
    </location>
</feature>
<dbReference type="SUPFAM" id="SSF51045">
    <property type="entry name" value="WW domain"/>
    <property type="match status" value="1"/>
</dbReference>
<dbReference type="AlphaFoldDB" id="A0AAV2Z2M8"/>
<dbReference type="InterPro" id="IPR036915">
    <property type="entry name" value="Cyclin-like_sf"/>
</dbReference>
<dbReference type="InterPro" id="IPR001202">
    <property type="entry name" value="WW_dom"/>
</dbReference>
<evidence type="ECO:0000313" key="4">
    <source>
        <dbReference type="Proteomes" id="UP001146120"/>
    </source>
</evidence>
<organism evidence="3 4">
    <name type="scientific">Lagenidium giganteum</name>
    <dbReference type="NCBI Taxonomy" id="4803"/>
    <lineage>
        <taxon>Eukaryota</taxon>
        <taxon>Sar</taxon>
        <taxon>Stramenopiles</taxon>
        <taxon>Oomycota</taxon>
        <taxon>Peronosporomycetes</taxon>
        <taxon>Pythiales</taxon>
        <taxon>Pythiaceae</taxon>
    </lineage>
</organism>
<proteinExistence type="predicted"/>
<reference evidence="3" key="2">
    <citation type="journal article" date="2023" name="Microbiol Resour">
        <title>Decontamination and Annotation of the Draft Genome Sequence of the Oomycete Lagenidium giganteum ARSEF 373.</title>
        <authorList>
            <person name="Morgan W.R."/>
            <person name="Tartar A."/>
        </authorList>
    </citation>
    <scope>NUCLEOTIDE SEQUENCE</scope>
    <source>
        <strain evidence="3">ARSEF 373</strain>
    </source>
</reference>